<evidence type="ECO:0000313" key="2">
    <source>
        <dbReference type="Proteomes" id="UP000305451"/>
    </source>
</evidence>
<keyword evidence="2" id="KW-1185">Reference proteome</keyword>
<organism evidence="1 2">
    <name type="scientific">Marinicauda pacifica</name>
    <dbReference type="NCBI Taxonomy" id="1133559"/>
    <lineage>
        <taxon>Bacteria</taxon>
        <taxon>Pseudomonadati</taxon>
        <taxon>Pseudomonadota</taxon>
        <taxon>Alphaproteobacteria</taxon>
        <taxon>Maricaulales</taxon>
        <taxon>Maricaulaceae</taxon>
        <taxon>Marinicauda</taxon>
    </lineage>
</organism>
<sequence length="164" mass="17752">MSSREKPIEIITPPNMLRVKVGGRLPAADPEAIARAEKALDQLSGEFGNWLGQEVDKLEAALKDVKTHGLAGDHGDALFTVAHDLRGLGSTYEFPLVTRIAASLARLIETPEKRSTVPTPLAEAHVHTIRAALIQNIRTDQDPVGRQLAEELETRVVALVGEPT</sequence>
<reference evidence="1 2" key="1">
    <citation type="journal article" date="2013" name="Int. J. Syst. Evol. Microbiol.">
        <title>Marinicauda pacifica gen. nov., sp. nov., a prosthecate alphaproteobacterium of the family Hyphomonadaceae isolated from deep seawater.</title>
        <authorList>
            <person name="Zhang X.Y."/>
            <person name="Li G.W."/>
            <person name="Wang C.S."/>
            <person name="Zhang Y.J."/>
            <person name="Xu X.W."/>
            <person name="Li H."/>
            <person name="Liu A."/>
            <person name="Liu C."/>
            <person name="Xie B.B."/>
            <person name="Qin Q.L."/>
            <person name="Xu Z."/>
            <person name="Chen X.L."/>
            <person name="Zhou B.C."/>
            <person name="Zhang Y.Z."/>
        </authorList>
    </citation>
    <scope>NUCLEOTIDE SEQUENCE [LARGE SCALE GENOMIC DNA]</scope>
    <source>
        <strain evidence="1 2">P-1 km-3</strain>
    </source>
</reference>
<gene>
    <name evidence="1" type="ORF">E5162_03100</name>
</gene>
<dbReference type="SUPFAM" id="SSF47226">
    <property type="entry name" value="Histidine-containing phosphotransfer domain, HPT domain"/>
    <property type="match status" value="1"/>
</dbReference>
<evidence type="ECO:0000313" key="1">
    <source>
        <dbReference type="EMBL" id="TGY94276.1"/>
    </source>
</evidence>
<dbReference type="GO" id="GO:0000160">
    <property type="term" value="P:phosphorelay signal transduction system"/>
    <property type="evidence" value="ECO:0007669"/>
    <property type="project" value="InterPro"/>
</dbReference>
<protein>
    <submittedName>
        <fullName evidence="1">Hpt domain-containing protein</fullName>
    </submittedName>
</protein>
<dbReference type="Gene3D" id="1.20.120.160">
    <property type="entry name" value="HPT domain"/>
    <property type="match status" value="1"/>
</dbReference>
<proteinExistence type="predicted"/>
<dbReference type="Proteomes" id="UP000305451">
    <property type="component" value="Unassembled WGS sequence"/>
</dbReference>
<dbReference type="RefSeq" id="WP_135943472.1">
    <property type="nucleotide sequence ID" value="NZ_BMEI01000001.1"/>
</dbReference>
<dbReference type="EMBL" id="SRXV01000001">
    <property type="protein sequence ID" value="TGY94276.1"/>
    <property type="molecule type" value="Genomic_DNA"/>
</dbReference>
<name>A0A4S2HE48_9PROT</name>
<dbReference type="InterPro" id="IPR036641">
    <property type="entry name" value="HPT_dom_sf"/>
</dbReference>
<accession>A0A4S2HE48</accession>
<dbReference type="OrthoDB" id="9786548at2"/>
<comment type="caution">
    <text evidence="1">The sequence shown here is derived from an EMBL/GenBank/DDBJ whole genome shotgun (WGS) entry which is preliminary data.</text>
</comment>
<dbReference type="AlphaFoldDB" id="A0A4S2HE48"/>